<organism evidence="1 2">
    <name type="scientific">Bradyrhizobium rifense</name>
    <dbReference type="NCBI Taxonomy" id="515499"/>
    <lineage>
        <taxon>Bacteria</taxon>
        <taxon>Pseudomonadati</taxon>
        <taxon>Pseudomonadota</taxon>
        <taxon>Alphaproteobacteria</taxon>
        <taxon>Hyphomicrobiales</taxon>
        <taxon>Nitrobacteraceae</taxon>
        <taxon>Bradyrhizobium</taxon>
    </lineage>
</organism>
<gene>
    <name evidence="1" type="ORF">FXB40_17440</name>
</gene>
<protein>
    <recommendedName>
        <fullName evidence="3">Heme-binding protein</fullName>
    </recommendedName>
</protein>
<comment type="caution">
    <text evidence="1">The sequence shown here is derived from an EMBL/GenBank/DDBJ whole genome shotgun (WGS) entry which is preliminary data.</text>
</comment>
<sequence>MTECEATACPPLMSRTSCNAHRRVHARLRRAMRCGAEPKKRCAVGGLRIKVGNEVVSGIGVSGGPGIDDDEACAKAGIDKISAHLK</sequence>
<dbReference type="Proteomes" id="UP000324758">
    <property type="component" value="Unassembled WGS sequence"/>
</dbReference>
<keyword evidence="2" id="KW-1185">Reference proteome</keyword>
<evidence type="ECO:0008006" key="3">
    <source>
        <dbReference type="Google" id="ProtNLM"/>
    </source>
</evidence>
<proteinExistence type="predicted"/>
<dbReference type="InterPro" id="IPR038084">
    <property type="entry name" value="PduO/GlcC-like_sf"/>
</dbReference>
<dbReference type="Pfam" id="PF03928">
    <property type="entry name" value="HbpS-like"/>
    <property type="match status" value="1"/>
</dbReference>
<dbReference type="InterPro" id="IPR005624">
    <property type="entry name" value="PduO/GlcC-like"/>
</dbReference>
<dbReference type="AlphaFoldDB" id="A0A5D3KDR4"/>
<evidence type="ECO:0000313" key="2">
    <source>
        <dbReference type="Proteomes" id="UP000324758"/>
    </source>
</evidence>
<dbReference type="SUPFAM" id="SSF143744">
    <property type="entry name" value="GlcG-like"/>
    <property type="match status" value="1"/>
</dbReference>
<evidence type="ECO:0000313" key="1">
    <source>
        <dbReference type="EMBL" id="TYL94464.1"/>
    </source>
</evidence>
<name>A0A5D3KDR4_9BRAD</name>
<reference evidence="1 2" key="1">
    <citation type="submission" date="2019-08" db="EMBL/GenBank/DDBJ databases">
        <title>Bradyrhizobium hipponensis sp. nov., a rhizobium isolated from a Lupinus angustifolius root nodule in Tunisia.</title>
        <authorList>
            <person name="Off K."/>
            <person name="Rejili M."/>
            <person name="Mars M."/>
            <person name="Brachmann A."/>
            <person name="Marin M."/>
        </authorList>
    </citation>
    <scope>NUCLEOTIDE SEQUENCE [LARGE SCALE GENOMIC DNA]</scope>
    <source>
        <strain evidence="1 2">CTAW71</strain>
    </source>
</reference>
<dbReference type="Gene3D" id="3.30.450.150">
    <property type="entry name" value="Haem-degrading domain"/>
    <property type="match status" value="1"/>
</dbReference>
<dbReference type="EMBL" id="VSSS01000027">
    <property type="protein sequence ID" value="TYL94464.1"/>
    <property type="molecule type" value="Genomic_DNA"/>
</dbReference>
<accession>A0A5D3KDR4</accession>